<reference evidence="9 10" key="1">
    <citation type="submission" date="2016-10" db="EMBL/GenBank/DDBJ databases">
        <authorList>
            <person name="Varghese N."/>
            <person name="Submissions S."/>
        </authorList>
    </citation>
    <scope>NUCLEOTIDE SEQUENCE [LARGE SCALE GENOMIC DNA]</scope>
    <source>
        <strain evidence="9 10">DSM 16392</strain>
    </source>
</reference>
<sequence length="308" mass="33870">MTVLLEQESAAHRATPSSIFGTSTIFGWIMVLPALSLFALFILVPFIQTLIYSLYKFGLTSPTKQFVGFSHYIEIVQDDVFWIAFENNIIIAITGIILQIGVGLLLAAILDRGIKRGKSVISAIIFMPIVISTIAIGLLWRLVFDPNTGMIEELFFNMGWSTPMRGWLGDPDIALYAIIFVGFWQYTGFMMIILLAAMQGIPRELYEAAKLDGAGPILSFFNVTLPELRNVLIVCVLITVISAFKVFDLVYVLTSGGPGNSTQVMGSYIVQNAFTIGRMGYANAVSVVLLVIALGLGLVQLHTSRRDK</sequence>
<keyword evidence="2 7" id="KW-0813">Transport</keyword>
<evidence type="ECO:0000256" key="4">
    <source>
        <dbReference type="ARBA" id="ARBA00022692"/>
    </source>
</evidence>
<evidence type="ECO:0000313" key="10">
    <source>
        <dbReference type="Proteomes" id="UP000199598"/>
    </source>
</evidence>
<keyword evidence="4 7" id="KW-0812">Transmembrane</keyword>
<organism evidence="9 10">
    <name type="scientific">Pseudovibrio ascidiaceicola</name>
    <dbReference type="NCBI Taxonomy" id="285279"/>
    <lineage>
        <taxon>Bacteria</taxon>
        <taxon>Pseudomonadati</taxon>
        <taxon>Pseudomonadota</taxon>
        <taxon>Alphaproteobacteria</taxon>
        <taxon>Hyphomicrobiales</taxon>
        <taxon>Stappiaceae</taxon>
        <taxon>Pseudovibrio</taxon>
    </lineage>
</organism>
<dbReference type="SUPFAM" id="SSF161098">
    <property type="entry name" value="MetI-like"/>
    <property type="match status" value="1"/>
</dbReference>
<comment type="similarity">
    <text evidence="7">Belongs to the binding-protein-dependent transport system permease family.</text>
</comment>
<evidence type="ECO:0000256" key="5">
    <source>
        <dbReference type="ARBA" id="ARBA00022989"/>
    </source>
</evidence>
<name>A0A1I3ZEY3_9HYPH</name>
<keyword evidence="10" id="KW-1185">Reference proteome</keyword>
<keyword evidence="5 7" id="KW-1133">Transmembrane helix</keyword>
<dbReference type="EMBL" id="FOSK01000005">
    <property type="protein sequence ID" value="SFK42139.1"/>
    <property type="molecule type" value="Genomic_DNA"/>
</dbReference>
<dbReference type="PROSITE" id="PS50928">
    <property type="entry name" value="ABC_TM1"/>
    <property type="match status" value="1"/>
</dbReference>
<dbReference type="InterPro" id="IPR035906">
    <property type="entry name" value="MetI-like_sf"/>
</dbReference>
<dbReference type="InterPro" id="IPR000515">
    <property type="entry name" value="MetI-like"/>
</dbReference>
<evidence type="ECO:0000256" key="6">
    <source>
        <dbReference type="ARBA" id="ARBA00023136"/>
    </source>
</evidence>
<comment type="caution">
    <text evidence="9">The sequence shown here is derived from an EMBL/GenBank/DDBJ whole genome shotgun (WGS) entry which is preliminary data.</text>
</comment>
<gene>
    <name evidence="9" type="ORF">SAMN04488518_10538</name>
</gene>
<feature type="domain" description="ABC transmembrane type-1" evidence="8">
    <location>
        <begin position="85"/>
        <end position="300"/>
    </location>
</feature>
<protein>
    <submittedName>
        <fullName evidence="9">Carbohydrate ABC transporter membrane protein 1, CUT1 family</fullName>
    </submittedName>
</protein>
<evidence type="ECO:0000259" key="8">
    <source>
        <dbReference type="PROSITE" id="PS50928"/>
    </source>
</evidence>
<comment type="subcellular location">
    <subcellularLocation>
        <location evidence="1 7">Cell membrane</location>
        <topology evidence="1 7">Multi-pass membrane protein</topology>
    </subcellularLocation>
</comment>
<dbReference type="PANTHER" id="PTHR30193">
    <property type="entry name" value="ABC TRANSPORTER PERMEASE PROTEIN"/>
    <property type="match status" value="1"/>
</dbReference>
<dbReference type="PANTHER" id="PTHR30193:SF37">
    <property type="entry name" value="INNER MEMBRANE ABC TRANSPORTER PERMEASE PROTEIN YCJO"/>
    <property type="match status" value="1"/>
</dbReference>
<keyword evidence="6 7" id="KW-0472">Membrane</keyword>
<dbReference type="Proteomes" id="UP000199598">
    <property type="component" value="Unassembled WGS sequence"/>
</dbReference>
<evidence type="ECO:0000256" key="3">
    <source>
        <dbReference type="ARBA" id="ARBA00022475"/>
    </source>
</evidence>
<keyword evidence="3" id="KW-1003">Cell membrane</keyword>
<feature type="transmembrane region" description="Helical" evidence="7">
    <location>
        <begin position="231"/>
        <end position="253"/>
    </location>
</feature>
<evidence type="ECO:0000256" key="1">
    <source>
        <dbReference type="ARBA" id="ARBA00004651"/>
    </source>
</evidence>
<feature type="transmembrane region" description="Helical" evidence="7">
    <location>
        <begin position="173"/>
        <end position="197"/>
    </location>
</feature>
<proteinExistence type="inferred from homology"/>
<dbReference type="Pfam" id="PF00528">
    <property type="entry name" value="BPD_transp_1"/>
    <property type="match status" value="1"/>
</dbReference>
<dbReference type="Gene3D" id="1.10.3720.10">
    <property type="entry name" value="MetI-like"/>
    <property type="match status" value="1"/>
</dbReference>
<dbReference type="InterPro" id="IPR051393">
    <property type="entry name" value="ABC_transporter_permease"/>
</dbReference>
<dbReference type="RefSeq" id="WP_093519239.1">
    <property type="nucleotide sequence ID" value="NZ_FOSK01000005.1"/>
</dbReference>
<evidence type="ECO:0000256" key="7">
    <source>
        <dbReference type="RuleBase" id="RU363032"/>
    </source>
</evidence>
<feature type="transmembrane region" description="Helical" evidence="7">
    <location>
        <begin position="120"/>
        <end position="140"/>
    </location>
</feature>
<dbReference type="CDD" id="cd06261">
    <property type="entry name" value="TM_PBP2"/>
    <property type="match status" value="1"/>
</dbReference>
<feature type="transmembrane region" description="Helical" evidence="7">
    <location>
        <begin position="280"/>
        <end position="299"/>
    </location>
</feature>
<evidence type="ECO:0000313" key="9">
    <source>
        <dbReference type="EMBL" id="SFK42139.1"/>
    </source>
</evidence>
<accession>A0A1I3ZEY3</accession>
<feature type="transmembrane region" description="Helical" evidence="7">
    <location>
        <begin position="89"/>
        <end position="108"/>
    </location>
</feature>
<feature type="transmembrane region" description="Helical" evidence="7">
    <location>
        <begin position="25"/>
        <end position="47"/>
    </location>
</feature>
<evidence type="ECO:0000256" key="2">
    <source>
        <dbReference type="ARBA" id="ARBA00022448"/>
    </source>
</evidence>